<evidence type="ECO:0000256" key="3">
    <source>
        <dbReference type="ARBA" id="ARBA00007520"/>
    </source>
</evidence>
<feature type="domain" description="CCHC-type" evidence="30">
    <location>
        <begin position="1505"/>
        <end position="1520"/>
    </location>
</feature>
<sequence length="1734" mass="187767">MSQTTSKAPGPSMPITQFDDINDRGSEAYQIYNQHRSVRETPAANLSNNHDSSSSNEPGIQSTKSKKTLLQIATVMSSLCACVFLAALELTIVSTALPTIAAHFASDSGYTWIGTSFVLAHTASTPPWGKISDIWGRKPILLVANVIFFAGSLICALVDGLAVFIAGRAIQGLGAAGMQTLVNICISDMFSQRDRGLYYGLTSIVWAVASGIGPVLGGALTDRLNWRWCFWINLPITAAVFILLFFALKLPSPNTPVWAGLKAIDWPGSFLIIGGTLMLLLGLYLGGVYEPWNSATVVSLIVFGVVTGVLFIWNEWKLAEFPVLPVHLFKTCSSSSAYAVTFFHAFVFLGVAYYLPLYFQAVLLASPLRSGVLLLPFILPISISAALTGAYIQFSGKYLLVSRVGLMIMTLGMGLMISLDIDMNWAKLISFQILTGIGVGLNFEGPLLSVQAVVPHKDVAAATTAMGFIRTLASGISVVIGGILFQNEMKGEYQTLEDSLGPDLARLFNGASASASVDLIKTLPTESQLVVRTAFFKALDKMWIMYTAFSGVGLLLSFLMKAHHLSKDHQEAHLGIVNEAQESNQADEVDFSTVTSGSQEMRRITSRPRGTNAFLVSFRLSLRSARAEMNEQCSTNASDRDASSPLDGQPDGFTEHGVDNNPNFPLLYSHRHPSAAGSTLSPPENTIDDEEANRVLAKIDRAIIPLLFITYMLNFMDKVILSSAAVFGLREDTHLKGQQYSGVGSVFYLGYLLWTYPTTVLVARLPTGKYLTVNTLFWGLVVALTAACHNFGGLMVVRFLLGVAEATITPGFMFLTSTWYTRDEMPTRVGIWFSGNSVGGLVASLLAFAVGHVDGASIRPWRWMYIILGTTTFMWAIPLFFLLPDNISKSAFLTSKEKRIAAQRVVSSGTGTTEHTNWKWDQVRECLIDPKSWFIVCIELFTQIPNGGSQSFANIVVESFGFTNLQSTLINIPYSLLSAGIVSGSGYFAGRFRTLNCILIVGVIMPCVIGSAIIYKRDNVPHTIQLFAYFLLSSGSAAMPLNMALVQSNYRGVTKKMTITAMLFITYCVGNMAGPHFFLKSEDPLYETAFKAITVCYSLATVCATSSFPSAKVLVSSATDSGKSRGSPAECFTDPSNRPVSFESTKAPTLNFRHPQRKSSSFSGPSNTFFPAHQNLIAYRSKMSWRSQGITGSNNIPLGKRRFGDEEEEFNGNAGVDRDLKRGRDPEPRGESDGPRRRKKRNRWGDASENKAAGLMGLPTAILSNMTSEQLEAYTLHLRIEEISQKLRIDDVVPADGDRSPSPAPQYDNHGRRINTREYRYRKKLEDERHKLIEKAMKTIPNYHPPQDYRRPTKTQEKVYVPVNDYPEINFIGLLIGPRGNTLKKMEGDSGAKIAIRGKGSVKEGKGRSDAAHASNQEEDLHCLIMADTEEKVNKAKKLIHNVIETAASIPEGQNELKRNQLRELAALNGTLRDDENQACQNCGKIGHRKYDCPEKQNFTASIICRVCGNAGHMARDCPDRQRGASWRQNDAGARPAGRIGGGDDVDREYEQLMQELGGGSSGAPARIEAGPGAQNNGDAKPWQRGPTGGPAPWRSRNQDSNEGGSAAPWARDRGGRNDDHQGGNAGDSYYGQAYAGASGAAAPWAQQAPGTQGGYAGYPGYGAYGAAPGMGAPPGLGAPGSAPPPPPGAPPGLGDINAFIQQYAGAAPPPPPSGDAPPPPPSDQPPPPPPPGA</sequence>
<evidence type="ECO:0000256" key="8">
    <source>
        <dbReference type="ARBA" id="ARBA00022692"/>
    </source>
</evidence>
<feature type="transmembrane region" description="Helical" evidence="29">
    <location>
        <begin position="398"/>
        <end position="419"/>
    </location>
</feature>
<feature type="compositionally biased region" description="Low complexity" evidence="28">
    <location>
        <begin position="1627"/>
        <end position="1651"/>
    </location>
</feature>
<dbReference type="InterPro" id="IPR055256">
    <property type="entry name" value="KH_1_KHDC4/BBP-like"/>
</dbReference>
<dbReference type="Gene3D" id="3.30.1370.10">
    <property type="entry name" value="K Homology domain, type 1"/>
    <property type="match status" value="1"/>
</dbReference>
<comment type="similarity">
    <text evidence="4">Belongs to the BBP/SF1 family.</text>
</comment>
<dbReference type="SUPFAM" id="SSF54791">
    <property type="entry name" value="Eukaryotic type KH-domain (KH-domain type I)"/>
    <property type="match status" value="1"/>
</dbReference>
<dbReference type="GO" id="GO:0005886">
    <property type="term" value="C:plasma membrane"/>
    <property type="evidence" value="ECO:0007669"/>
    <property type="project" value="TreeGrafter"/>
</dbReference>
<feature type="transmembrane region" description="Helical" evidence="29">
    <location>
        <begin position="1058"/>
        <end position="1079"/>
    </location>
</feature>
<evidence type="ECO:0000256" key="23">
    <source>
        <dbReference type="ARBA" id="ARBA00069956"/>
    </source>
</evidence>
<proteinExistence type="inferred from homology"/>
<dbReference type="GO" id="GO:0003723">
    <property type="term" value="F:RNA binding"/>
    <property type="evidence" value="ECO:0007669"/>
    <property type="project" value="UniProtKB-UniRule"/>
</dbReference>
<dbReference type="InterPro" id="IPR047086">
    <property type="entry name" value="SF1-HH_sf"/>
</dbReference>
<keyword evidence="19" id="KW-0539">Nucleus</keyword>
<dbReference type="InterPro" id="IPR004087">
    <property type="entry name" value="KH_dom"/>
</dbReference>
<keyword evidence="13" id="KW-0862">Zinc</keyword>
<evidence type="ECO:0000256" key="9">
    <source>
        <dbReference type="ARBA" id="ARBA00022723"/>
    </source>
</evidence>
<evidence type="ECO:0000256" key="5">
    <source>
        <dbReference type="ARBA" id="ARBA00017984"/>
    </source>
</evidence>
<accession>A0A8H4K014</accession>
<feature type="transmembrane region" description="Helical" evidence="29">
    <location>
        <begin position="1027"/>
        <end position="1046"/>
    </location>
</feature>
<gene>
    <name evidence="32" type="ORF">FACUT_3602</name>
</gene>
<keyword evidence="7" id="KW-0507">mRNA processing</keyword>
<evidence type="ECO:0000256" key="15">
    <source>
        <dbReference type="ARBA" id="ARBA00022989"/>
    </source>
</evidence>
<feature type="transmembrane region" description="Helical" evidence="29">
    <location>
        <begin position="228"/>
        <end position="248"/>
    </location>
</feature>
<dbReference type="Proteomes" id="UP000536711">
    <property type="component" value="Unassembled WGS sequence"/>
</dbReference>
<evidence type="ECO:0000256" key="6">
    <source>
        <dbReference type="ARBA" id="ARBA00022448"/>
    </source>
</evidence>
<comment type="function">
    <text evidence="22">Efflux pump; part of the gene cluster that mediates the biosynthesis of dothistromin (DOTH), a polyketide toxin very similar in structure to the aflatoxin precursor, versicolorin B. One function of dotC may be to transport early-stage dothistromin biosynthetic intermediates from the cytoplasm into vacuoles, thereby affecting the rate of dothistromin production.</text>
</comment>
<feature type="domain" description="Major facilitator superfamily (MFS) profile" evidence="31">
    <location>
        <begin position="75"/>
        <end position="565"/>
    </location>
</feature>
<dbReference type="InterPro" id="IPR032570">
    <property type="entry name" value="SF1-HH"/>
</dbReference>
<feature type="region of interest" description="Disordered" evidence="28">
    <location>
        <begin position="1520"/>
        <end position="1545"/>
    </location>
</feature>
<feature type="region of interest" description="Disordered" evidence="28">
    <location>
        <begin position="629"/>
        <end position="657"/>
    </location>
</feature>
<evidence type="ECO:0000256" key="11">
    <source>
        <dbReference type="ARBA" id="ARBA00022737"/>
    </source>
</evidence>
<dbReference type="FunFam" id="4.10.60.10:FF:000030">
    <property type="entry name" value="Branchpoint-bridging protein"/>
    <property type="match status" value="1"/>
</dbReference>
<feature type="compositionally biased region" description="Gly residues" evidence="28">
    <location>
        <begin position="1652"/>
        <end position="1664"/>
    </location>
</feature>
<dbReference type="GO" id="GO:0005829">
    <property type="term" value="C:cytosol"/>
    <property type="evidence" value="ECO:0007669"/>
    <property type="project" value="UniProtKB-ARBA"/>
</dbReference>
<dbReference type="OrthoDB" id="10021397at2759"/>
<feature type="transmembrane region" description="Helical" evidence="29">
    <location>
        <begin position="109"/>
        <end position="128"/>
    </location>
</feature>
<feature type="transmembrane region" description="Helical" evidence="29">
    <location>
        <begin position="997"/>
        <end position="1015"/>
    </location>
</feature>
<keyword evidence="18" id="KW-0508">mRNA splicing</keyword>
<evidence type="ECO:0000256" key="24">
    <source>
        <dbReference type="ARBA" id="ARBA00083178"/>
    </source>
</evidence>
<dbReference type="PROSITE" id="PS50158">
    <property type="entry name" value="ZF_CCHC"/>
    <property type="match status" value="2"/>
</dbReference>
<protein>
    <recommendedName>
        <fullName evidence="5">Branchpoint-bridging protein</fullName>
    </recommendedName>
    <alternativeName>
        <fullName evidence="24">Dothistromin biosynthesis protein C</fullName>
    </alternativeName>
    <alternativeName>
        <fullName evidence="23">Efflux pump dotC</fullName>
    </alternativeName>
</protein>
<dbReference type="FunFam" id="1.20.1250.20:FF:000064">
    <property type="entry name" value="MFS allantoate transporter"/>
    <property type="match status" value="1"/>
</dbReference>
<name>A0A8H4K014_9HYPO</name>
<evidence type="ECO:0000256" key="29">
    <source>
        <dbReference type="SAM" id="Phobius"/>
    </source>
</evidence>
<dbReference type="SMART" id="SM00343">
    <property type="entry name" value="ZnF_C2HC"/>
    <property type="match status" value="2"/>
</dbReference>
<dbReference type="SUPFAM" id="SSF103473">
    <property type="entry name" value="MFS general substrate transporter"/>
    <property type="match status" value="2"/>
</dbReference>
<dbReference type="Gene3D" id="4.10.60.10">
    <property type="entry name" value="Zinc finger, CCHC-type"/>
    <property type="match status" value="1"/>
</dbReference>
<feature type="transmembrane region" description="Helical" evidence="29">
    <location>
        <begin position="72"/>
        <end position="97"/>
    </location>
</feature>
<comment type="caution">
    <text evidence="32">The sequence shown here is derived from an EMBL/GenBank/DDBJ whole genome shotgun (WGS) entry which is preliminary data.</text>
</comment>
<keyword evidence="33" id="KW-1185">Reference proteome</keyword>
<keyword evidence="12 25" id="KW-0863">Zinc-finger</keyword>
<feature type="transmembrane region" description="Helical" evidence="29">
    <location>
        <begin position="268"/>
        <end position="285"/>
    </location>
</feature>
<evidence type="ECO:0000256" key="13">
    <source>
        <dbReference type="ARBA" id="ARBA00022833"/>
    </source>
</evidence>
<feature type="transmembrane region" description="Helical" evidence="29">
    <location>
        <begin position="542"/>
        <end position="560"/>
    </location>
</feature>
<evidence type="ECO:0000256" key="1">
    <source>
        <dbReference type="ARBA" id="ARBA00004123"/>
    </source>
</evidence>
<feature type="transmembrane region" description="Helical" evidence="29">
    <location>
        <begin position="371"/>
        <end position="392"/>
    </location>
</feature>
<feature type="compositionally biased region" description="Pro residues" evidence="28">
    <location>
        <begin position="1682"/>
        <end position="1691"/>
    </location>
</feature>
<feature type="transmembrane region" description="Helical" evidence="29">
    <location>
        <begin position="863"/>
        <end position="883"/>
    </location>
</feature>
<dbReference type="InterPro" id="IPR001878">
    <property type="entry name" value="Znf_CCHC"/>
</dbReference>
<dbReference type="InterPro" id="IPR036875">
    <property type="entry name" value="Znf_CCHC_sf"/>
</dbReference>
<dbReference type="GO" id="GO:0000398">
    <property type="term" value="P:mRNA splicing, via spliceosome"/>
    <property type="evidence" value="ECO:0007669"/>
    <property type="project" value="UniProtKB-ARBA"/>
</dbReference>
<keyword evidence="16 29" id="KW-0472">Membrane</keyword>
<evidence type="ECO:0000256" key="4">
    <source>
        <dbReference type="ARBA" id="ARBA00010382"/>
    </source>
</evidence>
<evidence type="ECO:0000256" key="10">
    <source>
        <dbReference type="ARBA" id="ARBA00022728"/>
    </source>
</evidence>
<feature type="region of interest" description="Disordered" evidence="28">
    <location>
        <begin position="1189"/>
        <end position="1251"/>
    </location>
</feature>
<feature type="transmembrane region" description="Helical" evidence="29">
    <location>
        <begin position="336"/>
        <end position="359"/>
    </location>
</feature>
<feature type="transmembrane region" description="Helical" evidence="29">
    <location>
        <begin position="739"/>
        <end position="756"/>
    </location>
</feature>
<evidence type="ECO:0000256" key="16">
    <source>
        <dbReference type="ARBA" id="ARBA00023136"/>
    </source>
</evidence>
<dbReference type="PANTHER" id="PTHR23501">
    <property type="entry name" value="MAJOR FACILITATOR SUPERFAMILY"/>
    <property type="match status" value="1"/>
</dbReference>
<keyword evidence="17" id="KW-0325">Glycoprotein</keyword>
<evidence type="ECO:0000256" key="14">
    <source>
        <dbReference type="ARBA" id="ARBA00022884"/>
    </source>
</evidence>
<feature type="compositionally biased region" description="Basic and acidic residues" evidence="28">
    <location>
        <begin position="1611"/>
        <end position="1622"/>
    </location>
</feature>
<dbReference type="FunFam" id="1.20.1250.20:FF:000196">
    <property type="entry name" value="MFS toxin efflux pump (AflT)"/>
    <property type="match status" value="1"/>
</dbReference>
<feature type="coiled-coil region" evidence="27">
    <location>
        <begin position="1426"/>
        <end position="1478"/>
    </location>
</feature>
<dbReference type="InterPro" id="IPR020846">
    <property type="entry name" value="MFS_dom"/>
</dbReference>
<evidence type="ECO:0000313" key="32">
    <source>
        <dbReference type="EMBL" id="KAF4440079.1"/>
    </source>
</evidence>
<dbReference type="GO" id="GO:0022857">
    <property type="term" value="F:transmembrane transporter activity"/>
    <property type="evidence" value="ECO:0007669"/>
    <property type="project" value="InterPro"/>
</dbReference>
<feature type="region of interest" description="Disordered" evidence="28">
    <location>
        <begin position="1119"/>
        <end position="1166"/>
    </location>
</feature>
<evidence type="ECO:0000313" key="33">
    <source>
        <dbReference type="Proteomes" id="UP000536711"/>
    </source>
</evidence>
<evidence type="ECO:0000256" key="2">
    <source>
        <dbReference type="ARBA" id="ARBA00004128"/>
    </source>
</evidence>
<feature type="compositionally biased region" description="Basic and acidic residues" evidence="28">
    <location>
        <begin position="1216"/>
        <end position="1235"/>
    </location>
</feature>
<keyword evidence="11" id="KW-0677">Repeat</keyword>
<dbReference type="PRINTS" id="PR01036">
    <property type="entry name" value="TCRTETB"/>
</dbReference>
<reference evidence="32 33" key="1">
    <citation type="submission" date="2020-01" db="EMBL/GenBank/DDBJ databases">
        <title>Identification and distribution of gene clusters putatively required for synthesis of sphingolipid metabolism inhibitors in phylogenetically diverse species of the filamentous fungus Fusarium.</title>
        <authorList>
            <person name="Kim H.-S."/>
            <person name="Busman M."/>
            <person name="Brown D.W."/>
            <person name="Divon H."/>
            <person name="Uhlig S."/>
            <person name="Proctor R.H."/>
        </authorList>
    </citation>
    <scope>NUCLEOTIDE SEQUENCE [LARGE SCALE GENOMIC DNA]</scope>
    <source>
        <strain evidence="32 33">NRRL 13308</strain>
    </source>
</reference>
<evidence type="ECO:0000259" key="30">
    <source>
        <dbReference type="PROSITE" id="PS50158"/>
    </source>
</evidence>
<feature type="transmembrane region" description="Helical" evidence="29">
    <location>
        <begin position="799"/>
        <end position="819"/>
    </location>
</feature>
<evidence type="ECO:0000259" key="31">
    <source>
        <dbReference type="PROSITE" id="PS50850"/>
    </source>
</evidence>
<dbReference type="SUPFAM" id="SSF57756">
    <property type="entry name" value="Retrovirus zinc finger-like domains"/>
    <property type="match status" value="1"/>
</dbReference>
<evidence type="ECO:0000256" key="28">
    <source>
        <dbReference type="SAM" id="MobiDB-lite"/>
    </source>
</evidence>
<dbReference type="Gene3D" id="1.20.1720.10">
    <property type="entry name" value="Multidrug resistance protein D"/>
    <property type="match status" value="1"/>
</dbReference>
<evidence type="ECO:0000256" key="21">
    <source>
        <dbReference type="ARBA" id="ARBA00053279"/>
    </source>
</evidence>
<dbReference type="FunFam" id="1.20.1720.10:FF:000014">
    <property type="entry name" value="MFS drug transporter, putative"/>
    <property type="match status" value="1"/>
</dbReference>
<comment type="similarity">
    <text evidence="20">Belongs to the major facilitator superfamily. Allantoate permease family.</text>
</comment>
<dbReference type="Pfam" id="PF07690">
    <property type="entry name" value="MFS_1"/>
    <property type="match status" value="2"/>
</dbReference>
<dbReference type="Gene3D" id="1.20.1250.20">
    <property type="entry name" value="MFS general substrate transporter like domains"/>
    <property type="match status" value="3"/>
</dbReference>
<dbReference type="GO" id="GO:0000243">
    <property type="term" value="C:commitment complex"/>
    <property type="evidence" value="ECO:0007669"/>
    <property type="project" value="UniProtKB-ARBA"/>
</dbReference>
<evidence type="ECO:0000256" key="12">
    <source>
        <dbReference type="ARBA" id="ARBA00022771"/>
    </source>
</evidence>
<dbReference type="SMART" id="SM00322">
    <property type="entry name" value="KH"/>
    <property type="match status" value="1"/>
</dbReference>
<dbReference type="CDD" id="cd02395">
    <property type="entry name" value="KH-I_BBP"/>
    <property type="match status" value="1"/>
</dbReference>
<dbReference type="InterPro" id="IPR036612">
    <property type="entry name" value="KH_dom_type_1_sf"/>
</dbReference>
<feature type="region of interest" description="Disordered" evidence="28">
    <location>
        <begin position="1293"/>
        <end position="1312"/>
    </location>
</feature>
<keyword evidence="6" id="KW-0813">Transport</keyword>
<feature type="transmembrane region" description="Helical" evidence="29">
    <location>
        <begin position="703"/>
        <end position="727"/>
    </location>
</feature>
<dbReference type="Pfam" id="PF22675">
    <property type="entry name" value="KH-I_KHDC4-BBP"/>
    <property type="match status" value="1"/>
</dbReference>
<feature type="transmembrane region" description="Helical" evidence="29">
    <location>
        <begin position="297"/>
        <end position="316"/>
    </location>
</feature>
<dbReference type="GO" id="GO:0008270">
    <property type="term" value="F:zinc ion binding"/>
    <property type="evidence" value="ECO:0007669"/>
    <property type="project" value="UniProtKB-KW"/>
</dbReference>
<comment type="subcellular location">
    <subcellularLocation>
        <location evidence="1">Nucleus</location>
    </subcellularLocation>
    <subcellularLocation>
        <location evidence="2">Vacuole membrane</location>
        <topology evidence="2">Multi-pass membrane protein</topology>
    </subcellularLocation>
</comment>
<feature type="transmembrane region" description="Helical" evidence="29">
    <location>
        <begin position="197"/>
        <end position="216"/>
    </location>
</feature>
<feature type="transmembrane region" description="Helical" evidence="29">
    <location>
        <begin position="831"/>
        <end position="851"/>
    </location>
</feature>
<comment type="function">
    <text evidence="21">Necessary for the splicing of pre-mRNA. Has a role in the recognition of the branch site (5'-UACUAAC-3'), the pyrimidine tract and the 3'-splice site at the 3'-end of introns.</text>
</comment>
<feature type="compositionally biased region" description="Polar residues" evidence="28">
    <location>
        <begin position="1134"/>
        <end position="1148"/>
    </location>
</feature>
<feature type="compositionally biased region" description="Pro residues" evidence="28">
    <location>
        <begin position="1708"/>
        <end position="1734"/>
    </location>
</feature>
<dbReference type="PANTHER" id="PTHR23501:SF102">
    <property type="entry name" value="DRUG TRANSPORTER, PUTATIVE (AFU_ORTHOLOGUE AFUA_3G08530)-RELATED"/>
    <property type="match status" value="1"/>
</dbReference>
<keyword evidence="8 29" id="KW-0812">Transmembrane</keyword>
<dbReference type="PROSITE" id="PS50850">
    <property type="entry name" value="MFS"/>
    <property type="match status" value="2"/>
</dbReference>
<keyword evidence="27" id="KW-0175">Coiled coil</keyword>
<evidence type="ECO:0000256" key="26">
    <source>
        <dbReference type="PROSITE-ProRule" id="PRU00117"/>
    </source>
</evidence>
<evidence type="ECO:0000256" key="18">
    <source>
        <dbReference type="ARBA" id="ARBA00023187"/>
    </source>
</evidence>
<dbReference type="Gene3D" id="6.10.140.1790">
    <property type="match status" value="1"/>
</dbReference>
<dbReference type="FunFam" id="3.30.1370.10:FF:000024">
    <property type="entry name" value="Branchpoint-bridging protein-like protein"/>
    <property type="match status" value="1"/>
</dbReference>
<feature type="transmembrane region" description="Helical" evidence="29">
    <location>
        <begin position="776"/>
        <end position="792"/>
    </location>
</feature>
<dbReference type="InterPro" id="IPR011701">
    <property type="entry name" value="MFS"/>
</dbReference>
<evidence type="ECO:0000256" key="22">
    <source>
        <dbReference type="ARBA" id="ARBA00057269"/>
    </source>
</evidence>
<evidence type="ECO:0000256" key="27">
    <source>
        <dbReference type="SAM" id="Coils"/>
    </source>
</evidence>
<evidence type="ECO:0000256" key="17">
    <source>
        <dbReference type="ARBA" id="ARBA00023180"/>
    </source>
</evidence>
<evidence type="ECO:0000256" key="19">
    <source>
        <dbReference type="ARBA" id="ARBA00023242"/>
    </source>
</evidence>
<keyword evidence="15 29" id="KW-1133">Transmembrane helix</keyword>
<keyword evidence="14 26" id="KW-0694">RNA-binding</keyword>
<dbReference type="EMBL" id="JAADJF010000080">
    <property type="protein sequence ID" value="KAF4440079.1"/>
    <property type="molecule type" value="Genomic_DNA"/>
</dbReference>
<keyword evidence="10" id="KW-0747">Spliceosome</keyword>
<comment type="similarity">
    <text evidence="3">Belongs to the major facilitator superfamily. TCR/Tet family.</text>
</comment>
<evidence type="ECO:0000256" key="25">
    <source>
        <dbReference type="PROSITE-ProRule" id="PRU00047"/>
    </source>
</evidence>
<feature type="region of interest" description="Disordered" evidence="28">
    <location>
        <begin position="1557"/>
        <end position="1734"/>
    </location>
</feature>
<feature type="domain" description="CCHC-type" evidence="30">
    <location>
        <begin position="1480"/>
        <end position="1495"/>
    </location>
</feature>
<evidence type="ECO:0000256" key="20">
    <source>
        <dbReference type="ARBA" id="ARBA00037968"/>
    </source>
</evidence>
<keyword evidence="9" id="KW-0479">Metal-binding</keyword>
<evidence type="ECO:0000256" key="7">
    <source>
        <dbReference type="ARBA" id="ARBA00022664"/>
    </source>
</evidence>
<dbReference type="Pfam" id="PF16275">
    <property type="entry name" value="SF1-HH"/>
    <property type="match status" value="1"/>
</dbReference>
<dbReference type="GO" id="GO:0005774">
    <property type="term" value="C:vacuolar membrane"/>
    <property type="evidence" value="ECO:0007669"/>
    <property type="project" value="UniProtKB-SubCell"/>
</dbReference>
<dbReference type="PROSITE" id="PS50084">
    <property type="entry name" value="KH_TYPE_1"/>
    <property type="match status" value="1"/>
</dbReference>
<feature type="transmembrane region" description="Helical" evidence="29">
    <location>
        <begin position="140"/>
        <end position="165"/>
    </location>
</feature>
<organism evidence="32 33">
    <name type="scientific">Fusarium acutatum</name>
    <dbReference type="NCBI Taxonomy" id="78861"/>
    <lineage>
        <taxon>Eukaryota</taxon>
        <taxon>Fungi</taxon>
        <taxon>Dikarya</taxon>
        <taxon>Ascomycota</taxon>
        <taxon>Pezizomycotina</taxon>
        <taxon>Sordariomycetes</taxon>
        <taxon>Hypocreomycetidae</taxon>
        <taxon>Hypocreales</taxon>
        <taxon>Nectriaceae</taxon>
        <taxon>Fusarium</taxon>
        <taxon>Fusarium fujikuroi species complex</taxon>
    </lineage>
</organism>
<feature type="domain" description="Major facilitator superfamily (MFS) profile" evidence="31">
    <location>
        <begin position="703"/>
        <end position="1112"/>
    </location>
</feature>
<dbReference type="Pfam" id="PF00098">
    <property type="entry name" value="zf-CCHC"/>
    <property type="match status" value="2"/>
</dbReference>
<dbReference type="InterPro" id="IPR036259">
    <property type="entry name" value="MFS_trans_sf"/>
</dbReference>
<feature type="transmembrane region" description="Helical" evidence="29">
    <location>
        <begin position="460"/>
        <end position="485"/>
    </location>
</feature>
<dbReference type="CDD" id="cd17502">
    <property type="entry name" value="MFS_Azr1_MDR_like"/>
    <property type="match status" value="1"/>
</dbReference>